<protein>
    <submittedName>
        <fullName evidence="1">Uncharacterized protein</fullName>
    </submittedName>
</protein>
<dbReference type="EMBL" id="LKCM01000256">
    <property type="protein sequence ID" value="KPQ42210.1"/>
    <property type="molecule type" value="Genomic_DNA"/>
</dbReference>
<dbReference type="Proteomes" id="UP000050360">
    <property type="component" value="Unassembled WGS sequence"/>
</dbReference>
<sequence>MKFHGGENVVNKPEPLAVSQIIASEFSKSQLAVIELLVAHYNETGRTCIMYGSITELAEKLNIKYDELRQALIILKKKGVANFKKNEFFEFSYVLD</sequence>
<reference evidence="1 2" key="1">
    <citation type="submission" date="2015-09" db="EMBL/GenBank/DDBJ databases">
        <title>A metagenomics-based metabolic model of nitrate-dependent anaerobic oxidation of methane by Methanoperedens-like archaea.</title>
        <authorList>
            <person name="Arshad A."/>
            <person name="Speth D.R."/>
            <person name="De Graaf R.M."/>
            <person name="Op Den Camp H.J."/>
            <person name="Jetten M.S."/>
            <person name="Welte C.U."/>
        </authorList>
    </citation>
    <scope>NUCLEOTIDE SEQUENCE [LARGE SCALE GENOMIC DNA]</scope>
</reference>
<evidence type="ECO:0000313" key="2">
    <source>
        <dbReference type="Proteomes" id="UP000050360"/>
    </source>
</evidence>
<evidence type="ECO:0000313" key="1">
    <source>
        <dbReference type="EMBL" id="KPQ42210.1"/>
    </source>
</evidence>
<gene>
    <name evidence="1" type="ORF">MPEBLZ_03232</name>
</gene>
<accession>A0A0N8KQI2</accession>
<feature type="non-terminal residue" evidence="1">
    <location>
        <position position="96"/>
    </location>
</feature>
<proteinExistence type="predicted"/>
<name>A0A0N8KQI2_9EURY</name>
<dbReference type="AlphaFoldDB" id="A0A0N8KQI2"/>
<comment type="caution">
    <text evidence="1">The sequence shown here is derived from an EMBL/GenBank/DDBJ whole genome shotgun (WGS) entry which is preliminary data.</text>
</comment>
<organism evidence="1 2">
    <name type="scientific">Candidatus Methanoperedens nitratireducens</name>
    <dbReference type="NCBI Taxonomy" id="1392998"/>
    <lineage>
        <taxon>Archaea</taxon>
        <taxon>Methanobacteriati</taxon>
        <taxon>Methanobacteriota</taxon>
        <taxon>Stenosarchaea group</taxon>
        <taxon>Methanomicrobia</taxon>
        <taxon>Methanosarcinales</taxon>
        <taxon>ANME-2 cluster</taxon>
        <taxon>Candidatus Methanoperedentaceae</taxon>
        <taxon>Candidatus Methanoperedens</taxon>
    </lineage>
</organism>